<protein>
    <submittedName>
        <fullName evidence="2">Pet127-domain-containing protein</fullName>
    </submittedName>
</protein>
<feature type="compositionally biased region" description="Polar residues" evidence="1">
    <location>
        <begin position="54"/>
        <end position="68"/>
    </location>
</feature>
<evidence type="ECO:0000313" key="2">
    <source>
        <dbReference type="EMBL" id="TFK28014.1"/>
    </source>
</evidence>
<feature type="region of interest" description="Disordered" evidence="1">
    <location>
        <begin position="52"/>
        <end position="105"/>
    </location>
</feature>
<organism evidence="2 3">
    <name type="scientific">Coprinopsis marcescibilis</name>
    <name type="common">Agaric fungus</name>
    <name type="synonym">Psathyrella marcescibilis</name>
    <dbReference type="NCBI Taxonomy" id="230819"/>
    <lineage>
        <taxon>Eukaryota</taxon>
        <taxon>Fungi</taxon>
        <taxon>Dikarya</taxon>
        <taxon>Basidiomycota</taxon>
        <taxon>Agaricomycotina</taxon>
        <taxon>Agaricomycetes</taxon>
        <taxon>Agaricomycetidae</taxon>
        <taxon>Agaricales</taxon>
        <taxon>Agaricineae</taxon>
        <taxon>Psathyrellaceae</taxon>
        <taxon>Coprinopsis</taxon>
    </lineage>
</organism>
<accession>A0A5C3L4R0</accession>
<evidence type="ECO:0000313" key="3">
    <source>
        <dbReference type="Proteomes" id="UP000307440"/>
    </source>
</evidence>
<dbReference type="GO" id="GO:0000964">
    <property type="term" value="P:mitochondrial RNA 5'-end processing"/>
    <property type="evidence" value="ECO:0007669"/>
    <property type="project" value="TreeGrafter"/>
</dbReference>
<sequence length="740" mass="84124">MLQNTCKRRVGAQLSLPAVTLSRYYASASTPDAQHQEHHSPLDANVVLKKKKSPTNALQNQQDESSTMDLEPRLSHVSRARATHKPRRPLNRPAPEEGQGDRLNPRTDIQKLREHLISSKVGRNPTGTSSKASKSLLALDSLEDSSDVSTSRSDISELVREHWVQEQWKDNLEPSTRRREKPREDRKGKHREMAPHIIRSDREVAGILEPMEDDILQDVKQSLPRPPISQLAHGLDRVLFNPGVHWVQDPRSRVYNFTPWLESVPKVSDFDYTRIPGFVPSSKDKELATLAKREGKKFRGSTSSLSGVLSQCYFLISETKEVNTSRLSEAFRNQPRTFSPGQRWPASVILEYNDGHYAVNSDKSKTDFPEKTILTWLGTMLERFLTLDPEKFGRLLKSAPPLTPKEESANEREAYRYAKSNNFLMRSQLDCFDPRLPGDGVFDVKTRACVATRLDILNYEEHAGYTIRTQHGIIESFEKEYYDLIRSAFLKYSFQVRIGGMDGVIVAYHNTDRLFGFQYIPISEMDECLYGSSEGGVGDRVFEKCVGLMEKAMEEVTTCFGGNQSLKATFETKEDTKGMHIWVEPAEWNGPEAERPIEQLRVEVTSYLGEDPVKGLRAATSGEADWTMHYKIQKLVLPHKVKRANLDSARARQNPAFLIPTGIEPSKLEEFWTTLDHSGKIPEGKYAFDPSMFVEPPQGIQRLRELSRKGKEETDKISELYEGEPKVIWGAEPEFQGDKI</sequence>
<dbReference type="AlphaFoldDB" id="A0A5C3L4R0"/>
<keyword evidence="3" id="KW-1185">Reference proteome</keyword>
<dbReference type="STRING" id="230819.A0A5C3L4R0"/>
<dbReference type="OrthoDB" id="10249045at2759"/>
<proteinExistence type="predicted"/>
<dbReference type="Proteomes" id="UP000307440">
    <property type="component" value="Unassembled WGS sequence"/>
</dbReference>
<reference evidence="2 3" key="1">
    <citation type="journal article" date="2019" name="Nat. Ecol. Evol.">
        <title>Megaphylogeny resolves global patterns of mushroom evolution.</title>
        <authorList>
            <person name="Varga T."/>
            <person name="Krizsan K."/>
            <person name="Foldi C."/>
            <person name="Dima B."/>
            <person name="Sanchez-Garcia M."/>
            <person name="Sanchez-Ramirez S."/>
            <person name="Szollosi G.J."/>
            <person name="Szarkandi J.G."/>
            <person name="Papp V."/>
            <person name="Albert L."/>
            <person name="Andreopoulos W."/>
            <person name="Angelini C."/>
            <person name="Antonin V."/>
            <person name="Barry K.W."/>
            <person name="Bougher N.L."/>
            <person name="Buchanan P."/>
            <person name="Buyck B."/>
            <person name="Bense V."/>
            <person name="Catcheside P."/>
            <person name="Chovatia M."/>
            <person name="Cooper J."/>
            <person name="Damon W."/>
            <person name="Desjardin D."/>
            <person name="Finy P."/>
            <person name="Geml J."/>
            <person name="Haridas S."/>
            <person name="Hughes K."/>
            <person name="Justo A."/>
            <person name="Karasinski D."/>
            <person name="Kautmanova I."/>
            <person name="Kiss B."/>
            <person name="Kocsube S."/>
            <person name="Kotiranta H."/>
            <person name="LaButti K.M."/>
            <person name="Lechner B.E."/>
            <person name="Liimatainen K."/>
            <person name="Lipzen A."/>
            <person name="Lukacs Z."/>
            <person name="Mihaltcheva S."/>
            <person name="Morgado L.N."/>
            <person name="Niskanen T."/>
            <person name="Noordeloos M.E."/>
            <person name="Ohm R.A."/>
            <person name="Ortiz-Santana B."/>
            <person name="Ovrebo C."/>
            <person name="Racz N."/>
            <person name="Riley R."/>
            <person name="Savchenko A."/>
            <person name="Shiryaev A."/>
            <person name="Soop K."/>
            <person name="Spirin V."/>
            <person name="Szebenyi C."/>
            <person name="Tomsovsky M."/>
            <person name="Tulloss R.E."/>
            <person name="Uehling J."/>
            <person name="Grigoriev I.V."/>
            <person name="Vagvolgyi C."/>
            <person name="Papp T."/>
            <person name="Martin F.M."/>
            <person name="Miettinen O."/>
            <person name="Hibbett D.S."/>
            <person name="Nagy L.G."/>
        </authorList>
    </citation>
    <scope>NUCLEOTIDE SEQUENCE [LARGE SCALE GENOMIC DNA]</scope>
    <source>
        <strain evidence="2 3">CBS 121175</strain>
    </source>
</reference>
<feature type="compositionally biased region" description="Basic residues" evidence="1">
    <location>
        <begin position="76"/>
        <end position="90"/>
    </location>
</feature>
<gene>
    <name evidence="2" type="ORF">FA15DRAFT_665773</name>
</gene>
<dbReference type="GO" id="GO:0005740">
    <property type="term" value="C:mitochondrial envelope"/>
    <property type="evidence" value="ECO:0007669"/>
    <property type="project" value="TreeGrafter"/>
</dbReference>
<dbReference type="PANTHER" id="PTHR31014:SF0">
    <property type="entry name" value="MITOCHONDRIAL TRANSLATION SYSTEM COMPONENT PET127-RELATED"/>
    <property type="match status" value="1"/>
</dbReference>
<dbReference type="PANTHER" id="PTHR31014">
    <property type="entry name" value="MITOCHONDRIAL TRANSLATION SYSTEM COMPONENT PET127-RELATED"/>
    <property type="match status" value="1"/>
</dbReference>
<dbReference type="Pfam" id="PF08634">
    <property type="entry name" value="Pet127"/>
    <property type="match status" value="1"/>
</dbReference>
<dbReference type="InterPro" id="IPR013943">
    <property type="entry name" value="Pet127"/>
</dbReference>
<name>A0A5C3L4R0_COPMA</name>
<evidence type="ECO:0000256" key="1">
    <source>
        <dbReference type="SAM" id="MobiDB-lite"/>
    </source>
</evidence>
<dbReference type="EMBL" id="ML210159">
    <property type="protein sequence ID" value="TFK28014.1"/>
    <property type="molecule type" value="Genomic_DNA"/>
</dbReference>